<dbReference type="Gene3D" id="3.40.50.150">
    <property type="entry name" value="Vaccinia Virus protein VP39"/>
    <property type="match status" value="1"/>
</dbReference>
<gene>
    <name evidence="3" type="primary">rsmD</name>
    <name evidence="3" type="ORF">GYA37_02065</name>
</gene>
<evidence type="ECO:0000256" key="2">
    <source>
        <dbReference type="ARBA" id="ARBA00022679"/>
    </source>
</evidence>
<organism evidence="3 4">
    <name type="scientific">candidate division WWE3 bacterium</name>
    <dbReference type="NCBI Taxonomy" id="2053526"/>
    <lineage>
        <taxon>Bacteria</taxon>
        <taxon>Katanobacteria</taxon>
    </lineage>
</organism>
<dbReference type="Proteomes" id="UP000590542">
    <property type="component" value="Unassembled WGS sequence"/>
</dbReference>
<dbReference type="PIRSF" id="PIRSF004553">
    <property type="entry name" value="CHP00095"/>
    <property type="match status" value="1"/>
</dbReference>
<sequence length="183" mass="20583">MKKEIRVTTGIAKNKRLKSPDIEDFRAVQEIAKSSLFSILGGKINNATCLDLYAGSGNLGIEALSRGADWCDFVDSNPKSTQVIEENLVNCGFIERAEVIRKDVLKFLVNAPRNYDVVFIDPFYKDTTHKYLVSNLENILNKDGIVVFFHGDNLNLKNLTISTNLKVADERKFGKSYFTLLTL</sequence>
<dbReference type="SUPFAM" id="SSF53335">
    <property type="entry name" value="S-adenosyl-L-methionine-dependent methyltransferases"/>
    <property type="match status" value="1"/>
</dbReference>
<keyword evidence="1 3" id="KW-0489">Methyltransferase</keyword>
<dbReference type="NCBIfam" id="TIGR00095">
    <property type="entry name" value="16S rRNA (guanine(966)-N(2))-methyltransferase RsmD"/>
    <property type="match status" value="1"/>
</dbReference>
<dbReference type="InterPro" id="IPR029063">
    <property type="entry name" value="SAM-dependent_MTases_sf"/>
</dbReference>
<evidence type="ECO:0000313" key="4">
    <source>
        <dbReference type="Proteomes" id="UP000590542"/>
    </source>
</evidence>
<proteinExistence type="predicted"/>
<protein>
    <submittedName>
        <fullName evidence="3">16S rRNA (Guanine(966)-N(2))-methyltransferase RsmD</fullName>
        <ecNumber evidence="3">2.1.1.171</ecNumber>
    </submittedName>
</protein>
<name>A0A7X9E6W3_UNCKA</name>
<dbReference type="EMBL" id="JAAZNV010000007">
    <property type="protein sequence ID" value="NMB91615.1"/>
    <property type="molecule type" value="Genomic_DNA"/>
</dbReference>
<keyword evidence="2 3" id="KW-0808">Transferase</keyword>
<dbReference type="InterPro" id="IPR004398">
    <property type="entry name" value="RNA_MeTrfase_RsmD"/>
</dbReference>
<evidence type="ECO:0000256" key="1">
    <source>
        <dbReference type="ARBA" id="ARBA00022603"/>
    </source>
</evidence>
<dbReference type="PANTHER" id="PTHR43542">
    <property type="entry name" value="METHYLTRANSFERASE"/>
    <property type="match status" value="1"/>
</dbReference>
<dbReference type="Pfam" id="PF03602">
    <property type="entry name" value="Cons_hypoth95"/>
    <property type="match status" value="1"/>
</dbReference>
<dbReference type="AlphaFoldDB" id="A0A7X9E6W3"/>
<comment type="caution">
    <text evidence="3">The sequence shown here is derived from an EMBL/GenBank/DDBJ whole genome shotgun (WGS) entry which is preliminary data.</text>
</comment>
<accession>A0A7X9E6W3</accession>
<dbReference type="EC" id="2.1.1.171" evidence="3"/>
<dbReference type="GO" id="GO:0052913">
    <property type="term" value="F:16S rRNA (guanine(966)-N(2))-methyltransferase activity"/>
    <property type="evidence" value="ECO:0007669"/>
    <property type="project" value="UniProtKB-EC"/>
</dbReference>
<dbReference type="PANTHER" id="PTHR43542:SF1">
    <property type="entry name" value="METHYLTRANSFERASE"/>
    <property type="match status" value="1"/>
</dbReference>
<reference evidence="3 4" key="1">
    <citation type="journal article" date="2020" name="Biotechnol. Biofuels">
        <title>New insights from the biogas microbiome by comprehensive genome-resolved metagenomics of nearly 1600 species originating from multiple anaerobic digesters.</title>
        <authorList>
            <person name="Campanaro S."/>
            <person name="Treu L."/>
            <person name="Rodriguez-R L.M."/>
            <person name="Kovalovszki A."/>
            <person name="Ziels R.M."/>
            <person name="Maus I."/>
            <person name="Zhu X."/>
            <person name="Kougias P.G."/>
            <person name="Basile A."/>
            <person name="Luo G."/>
            <person name="Schluter A."/>
            <person name="Konstantinidis K.T."/>
            <person name="Angelidaki I."/>
        </authorList>
    </citation>
    <scope>NUCLEOTIDE SEQUENCE [LARGE SCALE GENOMIC DNA]</scope>
    <source>
        <strain evidence="3">AS27yjCOA_202</strain>
    </source>
</reference>
<evidence type="ECO:0000313" key="3">
    <source>
        <dbReference type="EMBL" id="NMB91615.1"/>
    </source>
</evidence>
<dbReference type="CDD" id="cd02440">
    <property type="entry name" value="AdoMet_MTases"/>
    <property type="match status" value="1"/>
</dbReference>